<dbReference type="EMBL" id="VBAN01000322">
    <property type="protein sequence ID" value="TMI79514.1"/>
    <property type="molecule type" value="Genomic_DNA"/>
</dbReference>
<evidence type="ECO:0000313" key="4">
    <source>
        <dbReference type="Proteomes" id="UP000318093"/>
    </source>
</evidence>
<keyword evidence="2" id="KW-0812">Transmembrane</keyword>
<dbReference type="PANTHER" id="PTHR48207:SF3">
    <property type="entry name" value="SUCCINATE--HYDROXYMETHYLGLUTARATE COA-TRANSFERASE"/>
    <property type="match status" value="1"/>
</dbReference>
<dbReference type="Gene3D" id="3.30.1540.10">
    <property type="entry name" value="formyl-coa transferase, domain 3"/>
    <property type="match status" value="1"/>
</dbReference>
<dbReference type="InterPro" id="IPR050483">
    <property type="entry name" value="CoA-transferase_III_domain"/>
</dbReference>
<dbReference type="GO" id="GO:0008410">
    <property type="term" value="F:CoA-transferase activity"/>
    <property type="evidence" value="ECO:0007669"/>
    <property type="project" value="TreeGrafter"/>
</dbReference>
<dbReference type="SUPFAM" id="SSF89796">
    <property type="entry name" value="CoA-transferase family III (CaiB/BaiF)"/>
    <property type="match status" value="1"/>
</dbReference>
<name>A0A537J7H6_9BACT</name>
<feature type="transmembrane region" description="Helical" evidence="2">
    <location>
        <begin position="176"/>
        <end position="199"/>
    </location>
</feature>
<dbReference type="InterPro" id="IPR003673">
    <property type="entry name" value="CoA-Trfase_fam_III"/>
</dbReference>
<dbReference type="PANTHER" id="PTHR48207">
    <property type="entry name" value="SUCCINATE--HYDROXYMETHYLGLUTARATE COA-TRANSFERASE"/>
    <property type="match status" value="1"/>
</dbReference>
<dbReference type="InterPro" id="IPR044855">
    <property type="entry name" value="CoA-Trfase_III_dom3_sf"/>
</dbReference>
<gene>
    <name evidence="3" type="ORF">E6H03_10075</name>
</gene>
<dbReference type="AlphaFoldDB" id="A0A537J7H6"/>
<comment type="caution">
    <text evidence="3">The sequence shown here is derived from an EMBL/GenBank/DDBJ whole genome shotgun (WGS) entry which is preliminary data.</text>
</comment>
<dbReference type="InterPro" id="IPR023606">
    <property type="entry name" value="CoA-Trfase_III_dom_1_sf"/>
</dbReference>
<proteinExistence type="predicted"/>
<dbReference type="Gene3D" id="3.40.50.10540">
    <property type="entry name" value="Crotonobetainyl-coa:carnitine coa-transferase, domain 1"/>
    <property type="match status" value="1"/>
</dbReference>
<evidence type="ECO:0000313" key="3">
    <source>
        <dbReference type="EMBL" id="TMI79514.1"/>
    </source>
</evidence>
<organism evidence="3 4">
    <name type="scientific">Candidatus Segetimicrobium genomatis</name>
    <dbReference type="NCBI Taxonomy" id="2569760"/>
    <lineage>
        <taxon>Bacteria</taxon>
        <taxon>Bacillati</taxon>
        <taxon>Candidatus Sysuimicrobiota</taxon>
        <taxon>Candidatus Sysuimicrobiia</taxon>
        <taxon>Candidatus Sysuimicrobiales</taxon>
        <taxon>Candidatus Segetimicrobiaceae</taxon>
        <taxon>Candidatus Segetimicrobium</taxon>
    </lineage>
</organism>
<evidence type="ECO:0000256" key="1">
    <source>
        <dbReference type="ARBA" id="ARBA00022679"/>
    </source>
</evidence>
<reference evidence="3 4" key="1">
    <citation type="journal article" date="2019" name="Nat. Microbiol.">
        <title>Mediterranean grassland soil C-N compound turnover is dependent on rainfall and depth, and is mediated by genomically divergent microorganisms.</title>
        <authorList>
            <person name="Diamond S."/>
            <person name="Andeer P.F."/>
            <person name="Li Z."/>
            <person name="Crits-Christoph A."/>
            <person name="Burstein D."/>
            <person name="Anantharaman K."/>
            <person name="Lane K.R."/>
            <person name="Thomas B.C."/>
            <person name="Pan C."/>
            <person name="Northen T.R."/>
            <person name="Banfield J.F."/>
        </authorList>
    </citation>
    <scope>NUCLEOTIDE SEQUENCE [LARGE SCALE GENOMIC DNA]</scope>
    <source>
        <strain evidence="3">NP_6</strain>
    </source>
</reference>
<keyword evidence="2" id="KW-1133">Transmembrane helix</keyword>
<keyword evidence="1 3" id="KW-0808">Transferase</keyword>
<protein>
    <submittedName>
        <fullName evidence="3">CoA transferase</fullName>
    </submittedName>
</protein>
<sequence>MTDVRPAAGRTPQALEGVKVVEFAVFAAGPMVGKHLGEHGATVVRVESRTRPDGFRVHYPPYKDNIPGLNRTGSFALFNDSKFGVTLNLKHPRGREVAGRLVAWADVLIENFVPGVMARNGLDYEAAREINPSIIYLSSCNMGQTGPKAGQRGFGSQLTSQSGFTYLTGYADGEPMLLFGPYIDFVAVGFGLIAVTAALDHRRRTGRGQYIDLSQYEAGLQFIAPALLDHELNGRVPTCRGNRSPHAAPHGAYPCRGEDRWCVIAVHTEDEWRAFCRAAGRPEWAEDARFASLDARKAHEDELDALIEVWTRGRTPQDVMETLQAAGVPAGVVNRLSDLFTDPQLIHRRIWRALPHPELERFHYEAPPFILSETPAELRRSPLLGEHNARVYREILGLPDEEIERLSAEGVIE</sequence>
<dbReference type="Pfam" id="PF02515">
    <property type="entry name" value="CoA_transf_3"/>
    <property type="match status" value="1"/>
</dbReference>
<evidence type="ECO:0000256" key="2">
    <source>
        <dbReference type="SAM" id="Phobius"/>
    </source>
</evidence>
<keyword evidence="2" id="KW-0472">Membrane</keyword>
<accession>A0A537J7H6</accession>
<dbReference type="Proteomes" id="UP000318093">
    <property type="component" value="Unassembled WGS sequence"/>
</dbReference>